<feature type="transmembrane region" description="Helical" evidence="6">
    <location>
        <begin position="346"/>
        <end position="363"/>
    </location>
</feature>
<evidence type="ECO:0000313" key="7">
    <source>
        <dbReference type="EMBL" id="MBB5031708.1"/>
    </source>
</evidence>
<feature type="transmembrane region" description="Helical" evidence="6">
    <location>
        <begin position="270"/>
        <end position="289"/>
    </location>
</feature>
<dbReference type="InterPro" id="IPR050833">
    <property type="entry name" value="Poly_Biosynth_Transport"/>
</dbReference>
<keyword evidence="4 6" id="KW-1133">Transmembrane helix</keyword>
<dbReference type="GO" id="GO:0005886">
    <property type="term" value="C:plasma membrane"/>
    <property type="evidence" value="ECO:0007669"/>
    <property type="project" value="UniProtKB-SubCell"/>
</dbReference>
<dbReference type="PANTHER" id="PTHR30250:SF11">
    <property type="entry name" value="O-ANTIGEN TRANSPORTER-RELATED"/>
    <property type="match status" value="1"/>
</dbReference>
<dbReference type="AlphaFoldDB" id="A0A7W7Y8P9"/>
<keyword evidence="5 6" id="KW-0472">Membrane</keyword>
<gene>
    <name evidence="7" type="ORF">HNQ65_001276</name>
</gene>
<feature type="transmembrane region" description="Helical" evidence="6">
    <location>
        <begin position="133"/>
        <end position="156"/>
    </location>
</feature>
<evidence type="ECO:0000313" key="8">
    <source>
        <dbReference type="Proteomes" id="UP000590740"/>
    </source>
</evidence>
<comment type="subcellular location">
    <subcellularLocation>
        <location evidence="1">Cell membrane</location>
        <topology evidence="1">Multi-pass membrane protein</topology>
    </subcellularLocation>
</comment>
<dbReference type="RefSeq" id="WP_184338643.1">
    <property type="nucleotide sequence ID" value="NZ_JACHIG010000002.1"/>
</dbReference>
<protein>
    <submittedName>
        <fullName evidence="7">O-antigen/teichoic acid export membrane protein</fullName>
    </submittedName>
</protein>
<evidence type="ECO:0000256" key="4">
    <source>
        <dbReference type="ARBA" id="ARBA00022989"/>
    </source>
</evidence>
<organism evidence="7 8">
    <name type="scientific">Prosthecobacter vanneervenii</name>
    <dbReference type="NCBI Taxonomy" id="48466"/>
    <lineage>
        <taxon>Bacteria</taxon>
        <taxon>Pseudomonadati</taxon>
        <taxon>Verrucomicrobiota</taxon>
        <taxon>Verrucomicrobiia</taxon>
        <taxon>Verrucomicrobiales</taxon>
        <taxon>Verrucomicrobiaceae</taxon>
        <taxon>Prosthecobacter</taxon>
    </lineage>
</organism>
<name>A0A7W7Y8P9_9BACT</name>
<feature type="transmembrane region" description="Helical" evidence="6">
    <location>
        <begin position="55"/>
        <end position="80"/>
    </location>
</feature>
<accession>A0A7W7Y8P9</accession>
<dbReference type="Proteomes" id="UP000590740">
    <property type="component" value="Unassembled WGS sequence"/>
</dbReference>
<dbReference type="PANTHER" id="PTHR30250">
    <property type="entry name" value="PST FAMILY PREDICTED COLANIC ACID TRANSPORTER"/>
    <property type="match status" value="1"/>
</dbReference>
<feature type="transmembrane region" description="Helical" evidence="6">
    <location>
        <begin position="301"/>
        <end position="326"/>
    </location>
</feature>
<feature type="transmembrane region" description="Helical" evidence="6">
    <location>
        <begin position="20"/>
        <end position="43"/>
    </location>
</feature>
<comment type="caution">
    <text evidence="7">The sequence shown here is derived from an EMBL/GenBank/DDBJ whole genome shotgun (WGS) entry which is preliminary data.</text>
</comment>
<keyword evidence="8" id="KW-1185">Reference proteome</keyword>
<proteinExistence type="predicted"/>
<evidence type="ECO:0000256" key="5">
    <source>
        <dbReference type="ARBA" id="ARBA00023136"/>
    </source>
</evidence>
<feature type="transmembrane region" description="Helical" evidence="6">
    <location>
        <begin position="100"/>
        <end position="121"/>
    </location>
</feature>
<evidence type="ECO:0000256" key="6">
    <source>
        <dbReference type="SAM" id="Phobius"/>
    </source>
</evidence>
<evidence type="ECO:0000256" key="2">
    <source>
        <dbReference type="ARBA" id="ARBA00022475"/>
    </source>
</evidence>
<keyword evidence="3 6" id="KW-0812">Transmembrane</keyword>
<reference evidence="7 8" key="1">
    <citation type="submission" date="2020-08" db="EMBL/GenBank/DDBJ databases">
        <title>Genomic Encyclopedia of Type Strains, Phase IV (KMG-IV): sequencing the most valuable type-strain genomes for metagenomic binning, comparative biology and taxonomic classification.</title>
        <authorList>
            <person name="Goeker M."/>
        </authorList>
    </citation>
    <scope>NUCLEOTIDE SEQUENCE [LARGE SCALE GENOMIC DNA]</scope>
    <source>
        <strain evidence="7 8">DSM 12252</strain>
    </source>
</reference>
<feature type="transmembrane region" description="Helical" evidence="6">
    <location>
        <begin position="375"/>
        <end position="392"/>
    </location>
</feature>
<evidence type="ECO:0000256" key="3">
    <source>
        <dbReference type="ARBA" id="ARBA00022692"/>
    </source>
</evidence>
<evidence type="ECO:0000256" key="1">
    <source>
        <dbReference type="ARBA" id="ARBA00004651"/>
    </source>
</evidence>
<feature type="transmembrane region" description="Helical" evidence="6">
    <location>
        <begin position="176"/>
        <end position="201"/>
    </location>
</feature>
<feature type="transmembrane region" description="Helical" evidence="6">
    <location>
        <begin position="398"/>
        <end position="420"/>
    </location>
</feature>
<sequence length="429" mass="46392">MSAQQLRTPFRTGVRRALGVVLSFASLNMLGRLLQMAAAFIVVRSMAKTDYAWYSLANNLVGALSMFTITGISTGLMPLAGEAAHDPVKLGGILASAGRFRAALLFFGAIVGLPVFVNLLLHSQCSLLQTSLLVLAALVSVMVNIAGQIIATPLNLARRYNIPQWESIMNSTLRLVLVAAFVFAGLADAVTVMIITVLSPLPTMFGWMLPKSRAHVAYGQEAVPATTQRLRKHFIVGLPTSLTYLFEAQIASFIIGYIGSLDKVADLGAISRVALILQVPIAVVTGVLLPRMSAEQDGRRLFRMWVQSSGLALVFGAFILLCGWLSKTYLLMLLGPEYAGLEGELVNFLAFQVFAFFVTVVQTPIQSKGWVRHSWVRPVFVFGSQALAASLLDLSTVHGAIGLMWAGSIGNMLLNCFLLFNGWRGRASL</sequence>
<dbReference type="EMBL" id="JACHIG010000002">
    <property type="protein sequence ID" value="MBB5031708.1"/>
    <property type="molecule type" value="Genomic_DNA"/>
</dbReference>
<keyword evidence="2" id="KW-1003">Cell membrane</keyword>